<keyword evidence="1" id="KW-1185">Reference proteome</keyword>
<organism evidence="1 2">
    <name type="scientific">Setaria digitata</name>
    <dbReference type="NCBI Taxonomy" id="48799"/>
    <lineage>
        <taxon>Eukaryota</taxon>
        <taxon>Metazoa</taxon>
        <taxon>Ecdysozoa</taxon>
        <taxon>Nematoda</taxon>
        <taxon>Chromadorea</taxon>
        <taxon>Rhabditida</taxon>
        <taxon>Spirurina</taxon>
        <taxon>Spiruromorpha</taxon>
        <taxon>Filarioidea</taxon>
        <taxon>Setariidae</taxon>
        <taxon>Setaria</taxon>
    </lineage>
</organism>
<proteinExistence type="predicted"/>
<dbReference type="Proteomes" id="UP000887581">
    <property type="component" value="Unplaced"/>
</dbReference>
<protein>
    <submittedName>
        <fullName evidence="2">Secreted protein</fullName>
    </submittedName>
</protein>
<evidence type="ECO:0000313" key="2">
    <source>
        <dbReference type="WBParaSite" id="sdigi.contig789.g9772.t1"/>
    </source>
</evidence>
<accession>A0A915Q5A0</accession>
<dbReference type="AlphaFoldDB" id="A0A915Q5A0"/>
<reference evidence="2" key="1">
    <citation type="submission" date="2022-11" db="UniProtKB">
        <authorList>
            <consortium name="WormBaseParasite"/>
        </authorList>
    </citation>
    <scope>IDENTIFICATION</scope>
</reference>
<name>A0A915Q5A0_9BILA</name>
<evidence type="ECO:0000313" key="1">
    <source>
        <dbReference type="Proteomes" id="UP000887581"/>
    </source>
</evidence>
<sequence length="78" mass="8458">MVRTVSISLSAVAKLPRNLSFCSVLARTSRAMGGKEYANEDSGAVRWAKQSQSWRIHFSSSATHLLSSLLAQSFVVGD</sequence>
<dbReference type="WBParaSite" id="sdigi.contig789.g9772.t1">
    <property type="protein sequence ID" value="sdigi.contig789.g9772.t1"/>
    <property type="gene ID" value="sdigi.contig789.g9772"/>
</dbReference>